<dbReference type="SUPFAM" id="SSF57667">
    <property type="entry name" value="beta-beta-alpha zinc fingers"/>
    <property type="match status" value="2"/>
</dbReference>
<dbReference type="PROSITE" id="PS00028">
    <property type="entry name" value="ZINC_FINGER_C2H2_1"/>
    <property type="match status" value="1"/>
</dbReference>
<keyword evidence="10" id="KW-1185">Reference proteome</keyword>
<keyword evidence="5" id="KW-0862">Zinc</keyword>
<dbReference type="Pfam" id="PF23561">
    <property type="entry name" value="zf-C2H2_15"/>
    <property type="match status" value="1"/>
</dbReference>
<dbReference type="Proteomes" id="UP001152798">
    <property type="component" value="Chromosome 1"/>
</dbReference>
<dbReference type="EMBL" id="OV725077">
    <property type="protein sequence ID" value="CAH1391674.1"/>
    <property type="molecule type" value="Genomic_DNA"/>
</dbReference>
<evidence type="ECO:0000313" key="10">
    <source>
        <dbReference type="Proteomes" id="UP001152798"/>
    </source>
</evidence>
<comment type="subcellular location">
    <subcellularLocation>
        <location evidence="1">Nucleus</location>
    </subcellularLocation>
</comment>
<dbReference type="FunFam" id="3.30.160.60:FF:000031">
    <property type="entry name" value="GLI family zinc finger 3"/>
    <property type="match status" value="1"/>
</dbReference>
<dbReference type="InterPro" id="IPR036236">
    <property type="entry name" value="Znf_C2H2_sf"/>
</dbReference>
<evidence type="ECO:0000256" key="6">
    <source>
        <dbReference type="ARBA" id="ARBA00023242"/>
    </source>
</evidence>
<protein>
    <recommendedName>
        <fullName evidence="8">C2H2-type domain-containing protein</fullName>
    </recommendedName>
</protein>
<proteinExistence type="predicted"/>
<dbReference type="PANTHER" id="PTHR45718">
    <property type="entry name" value="TRANSCRIPTIONAL ACTIVATOR CUBITUS INTERRUPTUS"/>
    <property type="match status" value="1"/>
</dbReference>
<dbReference type="InterPro" id="IPR013087">
    <property type="entry name" value="Znf_C2H2_type"/>
</dbReference>
<evidence type="ECO:0000313" key="9">
    <source>
        <dbReference type="EMBL" id="CAH1391674.1"/>
    </source>
</evidence>
<keyword evidence="4 7" id="KW-0863">Zinc-finger</keyword>
<evidence type="ECO:0000256" key="3">
    <source>
        <dbReference type="ARBA" id="ARBA00022737"/>
    </source>
</evidence>
<dbReference type="GO" id="GO:0005634">
    <property type="term" value="C:nucleus"/>
    <property type="evidence" value="ECO:0007669"/>
    <property type="project" value="UniProtKB-SubCell"/>
</dbReference>
<dbReference type="SMART" id="SM00355">
    <property type="entry name" value="ZnF_C2H2"/>
    <property type="match status" value="2"/>
</dbReference>
<name>A0A9P0E0T4_NEZVI</name>
<dbReference type="GO" id="GO:0140297">
    <property type="term" value="F:DNA-binding transcription factor binding"/>
    <property type="evidence" value="ECO:0007669"/>
    <property type="project" value="UniProtKB-ARBA"/>
</dbReference>
<dbReference type="GO" id="GO:0008270">
    <property type="term" value="F:zinc ion binding"/>
    <property type="evidence" value="ECO:0007669"/>
    <property type="project" value="UniProtKB-KW"/>
</dbReference>
<evidence type="ECO:0000256" key="7">
    <source>
        <dbReference type="PROSITE-ProRule" id="PRU00042"/>
    </source>
</evidence>
<sequence>MKMSIKHEIEDEEMFLDMEMEKFSDLSYIEGFFWPSKSKPVNENKPTSLPSIKTILPAHSQGNKDESVGHLSCRDYLENLDYEDSNSETFENQIVLTQNEAIQMEQLEFYEEELEIEDNPEYVSNKGEELLECRWEDCWSLFHSQKALVAHIEGTHVEPQRGGDDFPCLWASCPRASRPFNARYKLLIHMRVHSGEKPNKCQIASEPIVSAAELQSRCSRGNSESSDTLNNESSILFLEGEEQRFFDGDDSLTDQLDSDVEREFLDVNDLDSSSFLTIKEEDIIRTFS</sequence>
<evidence type="ECO:0000256" key="1">
    <source>
        <dbReference type="ARBA" id="ARBA00004123"/>
    </source>
</evidence>
<reference evidence="9" key="1">
    <citation type="submission" date="2022-01" db="EMBL/GenBank/DDBJ databases">
        <authorList>
            <person name="King R."/>
        </authorList>
    </citation>
    <scope>NUCLEOTIDE SEQUENCE</scope>
</reference>
<keyword evidence="3" id="KW-0677">Repeat</keyword>
<dbReference type="AlphaFoldDB" id="A0A9P0E0T4"/>
<evidence type="ECO:0000256" key="2">
    <source>
        <dbReference type="ARBA" id="ARBA00022723"/>
    </source>
</evidence>
<dbReference type="GO" id="GO:0000981">
    <property type="term" value="F:DNA-binding transcription factor activity, RNA polymerase II-specific"/>
    <property type="evidence" value="ECO:0007669"/>
    <property type="project" value="TreeGrafter"/>
</dbReference>
<feature type="domain" description="C2H2-type" evidence="8">
    <location>
        <begin position="171"/>
        <end position="198"/>
    </location>
</feature>
<dbReference type="PROSITE" id="PS50157">
    <property type="entry name" value="ZINC_FINGER_C2H2_2"/>
    <property type="match status" value="1"/>
</dbReference>
<dbReference type="PANTHER" id="PTHR45718:SF7">
    <property type="entry name" value="C2H2-TYPE DOMAIN-CONTAINING PROTEIN"/>
    <property type="match status" value="1"/>
</dbReference>
<keyword evidence="6" id="KW-0539">Nucleus</keyword>
<evidence type="ECO:0000256" key="4">
    <source>
        <dbReference type="ARBA" id="ARBA00022771"/>
    </source>
</evidence>
<gene>
    <name evidence="9" type="ORF">NEZAVI_LOCUS2653</name>
</gene>
<organism evidence="9 10">
    <name type="scientific">Nezara viridula</name>
    <name type="common">Southern green stink bug</name>
    <name type="synonym">Cimex viridulus</name>
    <dbReference type="NCBI Taxonomy" id="85310"/>
    <lineage>
        <taxon>Eukaryota</taxon>
        <taxon>Metazoa</taxon>
        <taxon>Ecdysozoa</taxon>
        <taxon>Arthropoda</taxon>
        <taxon>Hexapoda</taxon>
        <taxon>Insecta</taxon>
        <taxon>Pterygota</taxon>
        <taxon>Neoptera</taxon>
        <taxon>Paraneoptera</taxon>
        <taxon>Hemiptera</taxon>
        <taxon>Heteroptera</taxon>
        <taxon>Panheteroptera</taxon>
        <taxon>Pentatomomorpha</taxon>
        <taxon>Pentatomoidea</taxon>
        <taxon>Pentatomidae</taxon>
        <taxon>Pentatominae</taxon>
        <taxon>Nezara</taxon>
    </lineage>
</organism>
<evidence type="ECO:0000256" key="5">
    <source>
        <dbReference type="ARBA" id="ARBA00022833"/>
    </source>
</evidence>
<evidence type="ECO:0000259" key="8">
    <source>
        <dbReference type="PROSITE" id="PS50157"/>
    </source>
</evidence>
<dbReference type="GO" id="GO:0000978">
    <property type="term" value="F:RNA polymerase II cis-regulatory region sequence-specific DNA binding"/>
    <property type="evidence" value="ECO:0007669"/>
    <property type="project" value="TreeGrafter"/>
</dbReference>
<dbReference type="Gene3D" id="3.30.160.60">
    <property type="entry name" value="Classic Zinc Finger"/>
    <property type="match status" value="2"/>
</dbReference>
<accession>A0A9P0E0T4</accession>
<dbReference type="InterPro" id="IPR043359">
    <property type="entry name" value="GLI-like"/>
</dbReference>
<keyword evidence="2" id="KW-0479">Metal-binding</keyword>
<dbReference type="InterPro" id="IPR056436">
    <property type="entry name" value="Znf-C2H2_ZIC1-5/GLI1-3-like"/>
</dbReference>